<dbReference type="Proteomes" id="UP001437256">
    <property type="component" value="Unassembled WGS sequence"/>
</dbReference>
<name>A0ABR2ZT37_9AGAR</name>
<reference evidence="2 3" key="1">
    <citation type="submission" date="2024-05" db="EMBL/GenBank/DDBJ databases">
        <title>A draft genome resource for the thread blight pathogen Marasmius tenuissimus strain MS-2.</title>
        <authorList>
            <person name="Yulfo-Soto G.E."/>
            <person name="Baruah I.K."/>
            <person name="Amoako-Attah I."/>
            <person name="Bukari Y."/>
            <person name="Meinhardt L.W."/>
            <person name="Bailey B.A."/>
            <person name="Cohen S.P."/>
        </authorList>
    </citation>
    <scope>NUCLEOTIDE SEQUENCE [LARGE SCALE GENOMIC DNA]</scope>
    <source>
        <strain evidence="2 3">MS-2</strain>
    </source>
</reference>
<accession>A0ABR2ZT37</accession>
<organism evidence="2 3">
    <name type="scientific">Marasmius tenuissimus</name>
    <dbReference type="NCBI Taxonomy" id="585030"/>
    <lineage>
        <taxon>Eukaryota</taxon>
        <taxon>Fungi</taxon>
        <taxon>Dikarya</taxon>
        <taxon>Basidiomycota</taxon>
        <taxon>Agaricomycotina</taxon>
        <taxon>Agaricomycetes</taxon>
        <taxon>Agaricomycetidae</taxon>
        <taxon>Agaricales</taxon>
        <taxon>Marasmiineae</taxon>
        <taxon>Marasmiaceae</taxon>
        <taxon>Marasmius</taxon>
    </lineage>
</organism>
<dbReference type="Pfam" id="PF05368">
    <property type="entry name" value="NmrA"/>
    <property type="match status" value="1"/>
</dbReference>
<evidence type="ECO:0000313" key="2">
    <source>
        <dbReference type="EMBL" id="KAL0064830.1"/>
    </source>
</evidence>
<evidence type="ECO:0000313" key="3">
    <source>
        <dbReference type="Proteomes" id="UP001437256"/>
    </source>
</evidence>
<dbReference type="InterPro" id="IPR036291">
    <property type="entry name" value="NAD(P)-bd_dom_sf"/>
</dbReference>
<dbReference type="SUPFAM" id="SSF51735">
    <property type="entry name" value="NAD(P)-binding Rossmann-fold domains"/>
    <property type="match status" value="1"/>
</dbReference>
<protein>
    <recommendedName>
        <fullName evidence="1">NmrA-like domain-containing protein</fullName>
    </recommendedName>
</protein>
<dbReference type="Gene3D" id="3.40.50.720">
    <property type="entry name" value="NAD(P)-binding Rossmann-like Domain"/>
    <property type="match status" value="1"/>
</dbReference>
<keyword evidence="3" id="KW-1185">Reference proteome</keyword>
<evidence type="ECO:0000259" key="1">
    <source>
        <dbReference type="Pfam" id="PF05368"/>
    </source>
</evidence>
<comment type="caution">
    <text evidence="2">The sequence shown here is derived from an EMBL/GenBank/DDBJ whole genome shotgun (WGS) entry which is preliminary data.</text>
</comment>
<dbReference type="PANTHER" id="PTHR48079">
    <property type="entry name" value="PROTEIN YEEZ"/>
    <property type="match status" value="1"/>
</dbReference>
<dbReference type="InterPro" id="IPR051783">
    <property type="entry name" value="NAD(P)-dependent_oxidoreduct"/>
</dbReference>
<dbReference type="PANTHER" id="PTHR48079:SF6">
    <property type="entry name" value="NAD(P)-BINDING DOMAIN-CONTAINING PROTEIN-RELATED"/>
    <property type="match status" value="1"/>
</dbReference>
<proteinExistence type="predicted"/>
<dbReference type="InterPro" id="IPR008030">
    <property type="entry name" value="NmrA-like"/>
</dbReference>
<dbReference type="EMBL" id="JBBXMP010000056">
    <property type="protein sequence ID" value="KAL0064830.1"/>
    <property type="molecule type" value="Genomic_DNA"/>
</dbReference>
<gene>
    <name evidence="2" type="ORF">AAF712_008227</name>
</gene>
<sequence>MSGKVKILVTGVTGYIGGAVVTRFLARTDASSFDIRAIVRSPEKAEKLKSFGITPIIGSHNDESVMVKAVSEVDVVIAMADCDDLAAAKATLKGLKKRFEETGQATHLHQHGTGVLADTAAGMHITDTIYDDANPDQIESLAPTQIHRNVDLEIVGADKEGYTKTYIILPSTIYSIAKGGIFDAGISNPHSVQVPALIKASLDRKQGGMVGDGANLWPNVDVHELTDLYSALYDSITKNPEKTGHGREGFYFGASGEHRLYDVGKAIGEALVQLGIAKSPEPTTFTKEEIDRYFGGSDYLGSNSRCRANRSRSIGWNPVKTTEDFLKSVHAEVEALVKKGGPAESKKL</sequence>
<feature type="domain" description="NmrA-like" evidence="1">
    <location>
        <begin position="4"/>
        <end position="81"/>
    </location>
</feature>